<accession>A0ABQ9GMA2</accession>
<gene>
    <name evidence="1" type="ORF">PR048_026762</name>
</gene>
<evidence type="ECO:0000313" key="1">
    <source>
        <dbReference type="EMBL" id="KAJ8873145.1"/>
    </source>
</evidence>
<dbReference type="Proteomes" id="UP001159363">
    <property type="component" value="Chromosome 10"/>
</dbReference>
<name>A0ABQ9GMA2_9NEOP</name>
<comment type="caution">
    <text evidence="1">The sequence shown here is derived from an EMBL/GenBank/DDBJ whole genome shotgun (WGS) entry which is preliminary data.</text>
</comment>
<keyword evidence="2" id="KW-1185">Reference proteome</keyword>
<reference evidence="1 2" key="1">
    <citation type="submission" date="2023-02" db="EMBL/GenBank/DDBJ databases">
        <title>LHISI_Scaffold_Assembly.</title>
        <authorList>
            <person name="Stuart O.P."/>
            <person name="Cleave R."/>
            <person name="Magrath M.J.L."/>
            <person name="Mikheyev A.S."/>
        </authorList>
    </citation>
    <scope>NUCLEOTIDE SEQUENCE [LARGE SCALE GENOMIC DNA]</scope>
    <source>
        <strain evidence="1">Daus_M_001</strain>
        <tissue evidence="1">Leg muscle</tissue>
    </source>
</reference>
<protein>
    <submittedName>
        <fullName evidence="1">Uncharacterized protein</fullName>
    </submittedName>
</protein>
<sequence length="145" mass="17298">MDNNQYIRERSIISCMNKMELVYHLTKGIYNKMSILFNAMLKHYCSAIRPEFLYASECLKMNKKGLIEKLEAKERNVLRKILGPIKENGEYKRRHNHEIYTHVEKITNNIRRGRITFYGHVTRMNPARLTKRITTYFLEKKTKGA</sequence>
<proteinExistence type="predicted"/>
<evidence type="ECO:0000313" key="2">
    <source>
        <dbReference type="Proteomes" id="UP001159363"/>
    </source>
</evidence>
<dbReference type="EMBL" id="JARBHB010000011">
    <property type="protein sequence ID" value="KAJ8873145.1"/>
    <property type="molecule type" value="Genomic_DNA"/>
</dbReference>
<organism evidence="1 2">
    <name type="scientific">Dryococelus australis</name>
    <dbReference type="NCBI Taxonomy" id="614101"/>
    <lineage>
        <taxon>Eukaryota</taxon>
        <taxon>Metazoa</taxon>
        <taxon>Ecdysozoa</taxon>
        <taxon>Arthropoda</taxon>
        <taxon>Hexapoda</taxon>
        <taxon>Insecta</taxon>
        <taxon>Pterygota</taxon>
        <taxon>Neoptera</taxon>
        <taxon>Polyneoptera</taxon>
        <taxon>Phasmatodea</taxon>
        <taxon>Verophasmatodea</taxon>
        <taxon>Anareolatae</taxon>
        <taxon>Phasmatidae</taxon>
        <taxon>Eurycanthinae</taxon>
        <taxon>Dryococelus</taxon>
    </lineage>
</organism>